<dbReference type="GO" id="GO:0004553">
    <property type="term" value="F:hydrolase activity, hydrolyzing O-glycosyl compounds"/>
    <property type="evidence" value="ECO:0007669"/>
    <property type="project" value="UniProtKB-ARBA"/>
</dbReference>
<gene>
    <name evidence="3" type="ORF">PQG83_02785</name>
</gene>
<accession>A0AA96GLT6</accession>
<name>A0AA96GLT6_9BACT</name>
<evidence type="ECO:0000313" key="3">
    <source>
        <dbReference type="EMBL" id="WNM62690.1"/>
    </source>
</evidence>
<dbReference type="Pfam" id="PF00723">
    <property type="entry name" value="Glyco_hydro_15"/>
    <property type="match status" value="1"/>
</dbReference>
<sequence length="600" mass="68564">MIRYPPIEQHGVIGDLHTVALVGMNGSIDFMCFPRFDSPTIFASLLDQQRGGEFSILAVRDTGQRKQLYLTDTNILLTQLSAEEGMGEISDFMPIEEAGQIHNVIRRVKSVRGRMQYCMRCAPRFNYASATHSLEQHHDKEVVFISHGPDQTRLRLRASIPLHVHDQDVIAEFTLKAGEHATFILEDAGNSEQSVASNPEDVSDVFKATMNFWHNWLASCRYEGRWRETIHRSALMLKLLTFRPNGAIVASPTFGLPEIIGGEKNWDYRYTWIRDAAFTVYAFLRLGFTQEAVAFNEWVEDRFSHMNGQHPLQVMYRIDGSTDLHEQTLPHLSGYQGSSPVRIGNAGHEQLQLDGLGALMDSVYLSNKYGRLISYDFWKSLAHLIDWVCDNWQVPDHGVWEFRGEPREFLYSRLFCWVAVDRGIRLAKKRSLPGPIRRWEQVRDEIYHEVMQDFWNPELKCFVQSKGSQIVDASSLVMPLVKFVSPTDPRWLMTLESIESHLVEDSLVYRYREKNQALGALSTENGSFSMCTFWYIECLSRAGDVKKAHFLFDKMLGHANHLGLFGEGLGPGLAHVGNFPQALTHLALISAAYDLNRRMQ</sequence>
<dbReference type="Gene3D" id="1.50.10.10">
    <property type="match status" value="1"/>
</dbReference>
<dbReference type="InterPro" id="IPR008928">
    <property type="entry name" value="6-hairpin_glycosidase_sf"/>
</dbReference>
<dbReference type="InterPro" id="IPR045582">
    <property type="entry name" value="Trehalase-like_N"/>
</dbReference>
<feature type="domain" description="GH15-like" evidence="1">
    <location>
        <begin position="227"/>
        <end position="591"/>
    </location>
</feature>
<keyword evidence="3" id="KW-0378">Hydrolase</keyword>
<dbReference type="SUPFAM" id="SSF48208">
    <property type="entry name" value="Six-hairpin glycosidases"/>
    <property type="match status" value="1"/>
</dbReference>
<dbReference type="GO" id="GO:0005975">
    <property type="term" value="P:carbohydrate metabolic process"/>
    <property type="evidence" value="ECO:0007669"/>
    <property type="project" value="InterPro"/>
</dbReference>
<dbReference type="EMBL" id="CP116968">
    <property type="protein sequence ID" value="WNM62690.1"/>
    <property type="molecule type" value="Genomic_DNA"/>
</dbReference>
<dbReference type="PANTHER" id="PTHR31616">
    <property type="entry name" value="TREHALASE"/>
    <property type="match status" value="1"/>
</dbReference>
<evidence type="ECO:0000313" key="4">
    <source>
        <dbReference type="Proteomes" id="UP001302494"/>
    </source>
</evidence>
<protein>
    <submittedName>
        <fullName evidence="3">Glycoside hydrolase family 15 protein</fullName>
    </submittedName>
</protein>
<dbReference type="KEGG" id="nneo:PQG83_02785"/>
<dbReference type="PANTHER" id="PTHR31616:SF0">
    <property type="entry name" value="GLUCAN 1,4-ALPHA-GLUCOSIDASE"/>
    <property type="match status" value="1"/>
</dbReference>
<dbReference type="InterPro" id="IPR012341">
    <property type="entry name" value="6hp_glycosidase-like_sf"/>
</dbReference>
<feature type="domain" description="Trehalase-like N-terminal" evidence="2">
    <location>
        <begin position="5"/>
        <end position="147"/>
    </location>
</feature>
<keyword evidence="4" id="KW-1185">Reference proteome</keyword>
<dbReference type="InterPro" id="IPR011613">
    <property type="entry name" value="GH15-like"/>
</dbReference>
<dbReference type="AlphaFoldDB" id="A0AA96GLT6"/>
<dbReference type="Proteomes" id="UP001302494">
    <property type="component" value="Chromosome"/>
</dbReference>
<dbReference type="RefSeq" id="WP_312746559.1">
    <property type="nucleotide sequence ID" value="NZ_CP116968.1"/>
</dbReference>
<proteinExistence type="predicted"/>
<evidence type="ECO:0000259" key="2">
    <source>
        <dbReference type="Pfam" id="PF19291"/>
    </source>
</evidence>
<dbReference type="Pfam" id="PF19291">
    <property type="entry name" value="TREH_N"/>
    <property type="match status" value="1"/>
</dbReference>
<reference evidence="3 4" key="1">
    <citation type="submission" date="2023-01" db="EMBL/GenBank/DDBJ databases">
        <title>Cultivation and genomic characterization of new, ubiquitous marine nitrite-oxidizing bacteria from the Nitrospirales.</title>
        <authorList>
            <person name="Mueller A.J."/>
            <person name="Daebeler A."/>
            <person name="Herbold C.W."/>
            <person name="Kirkegaard R.H."/>
            <person name="Daims H."/>
        </authorList>
    </citation>
    <scope>NUCLEOTIDE SEQUENCE [LARGE SCALE GENOMIC DNA]</scope>
    <source>
        <strain evidence="3 4">DK</strain>
    </source>
</reference>
<organism evidence="3 4">
    <name type="scientific">Candidatus Nitrospira neomarina</name>
    <dbReference type="NCBI Taxonomy" id="3020899"/>
    <lineage>
        <taxon>Bacteria</taxon>
        <taxon>Pseudomonadati</taxon>
        <taxon>Nitrospirota</taxon>
        <taxon>Nitrospiria</taxon>
        <taxon>Nitrospirales</taxon>
        <taxon>Nitrospiraceae</taxon>
        <taxon>Nitrospira</taxon>
    </lineage>
</organism>
<evidence type="ECO:0000259" key="1">
    <source>
        <dbReference type="Pfam" id="PF00723"/>
    </source>
</evidence>